<evidence type="ECO:0000256" key="1">
    <source>
        <dbReference type="ARBA" id="ARBA00009477"/>
    </source>
</evidence>
<comment type="caution">
    <text evidence="5">The sequence shown here is derived from an EMBL/GenBank/DDBJ whole genome shotgun (WGS) entry which is preliminary data.</text>
</comment>
<dbReference type="InterPro" id="IPR006143">
    <property type="entry name" value="RND_pump_MFP"/>
</dbReference>
<gene>
    <name evidence="5" type="ORF">GCM10011348_41080</name>
</gene>
<sequence length="270" mass="29308">MVVQAIALLCGLVLSPLRAWAEQLDCVIEPSEVADVSSAANGILSELLVKRGDWVEKGAEVARLESSVEQASVELARAEAEAQNLIQARRSRLNLAKKRLQRVVELTKTKAISSQELDEARTDVELAAAELEEAQHNRRLAQLRLARAESLLNLRTIKSPVSGVVSKIHVTAGESVEDRPILSIVQIDPLFVEAIVPVSLFGEIHEGDMSHVYPEAPVNGDFLARVTLVERVIDAPSGTFGVRLNLDNSDRSLPAGLRCKLSFNDAVAAD</sequence>
<dbReference type="AlphaFoldDB" id="A0A918DWZ8"/>
<dbReference type="PANTHER" id="PTHR30469:SF15">
    <property type="entry name" value="HLYD FAMILY OF SECRETION PROTEINS"/>
    <property type="match status" value="1"/>
</dbReference>
<dbReference type="GO" id="GO:1990281">
    <property type="term" value="C:efflux pump complex"/>
    <property type="evidence" value="ECO:0007669"/>
    <property type="project" value="TreeGrafter"/>
</dbReference>
<proteinExistence type="inferred from homology"/>
<feature type="coiled-coil region" evidence="2">
    <location>
        <begin position="61"/>
        <end position="88"/>
    </location>
</feature>
<feature type="coiled-coil region" evidence="2">
    <location>
        <begin position="114"/>
        <end position="151"/>
    </location>
</feature>
<evidence type="ECO:0000256" key="3">
    <source>
        <dbReference type="SAM" id="SignalP"/>
    </source>
</evidence>
<reference evidence="5 6" key="1">
    <citation type="journal article" date="2014" name="Int. J. Syst. Evol. Microbiol.">
        <title>Complete genome sequence of Corynebacterium casei LMG S-19264T (=DSM 44701T), isolated from a smear-ripened cheese.</title>
        <authorList>
            <consortium name="US DOE Joint Genome Institute (JGI-PGF)"/>
            <person name="Walter F."/>
            <person name="Albersmeier A."/>
            <person name="Kalinowski J."/>
            <person name="Ruckert C."/>
        </authorList>
    </citation>
    <scope>NUCLEOTIDE SEQUENCE [LARGE SCALE GENOMIC DNA]</scope>
    <source>
        <strain evidence="5 6">CGMCC 1.7286</strain>
    </source>
</reference>
<evidence type="ECO:0000259" key="4">
    <source>
        <dbReference type="Pfam" id="PF25984"/>
    </source>
</evidence>
<evidence type="ECO:0000313" key="6">
    <source>
        <dbReference type="Proteomes" id="UP000599578"/>
    </source>
</evidence>
<dbReference type="NCBIfam" id="TIGR01730">
    <property type="entry name" value="RND_mfp"/>
    <property type="match status" value="1"/>
</dbReference>
<dbReference type="InterPro" id="IPR058639">
    <property type="entry name" value="BSH_YknX-like"/>
</dbReference>
<feature type="chain" id="PRO_5037507467" description="YknX-like barrel-sandwich hybrid domain-containing protein" evidence="3">
    <location>
        <begin position="22"/>
        <end position="270"/>
    </location>
</feature>
<dbReference type="EMBL" id="BMLT01000013">
    <property type="protein sequence ID" value="GGO87574.1"/>
    <property type="molecule type" value="Genomic_DNA"/>
</dbReference>
<evidence type="ECO:0000313" key="5">
    <source>
        <dbReference type="EMBL" id="GGO87574.1"/>
    </source>
</evidence>
<dbReference type="Gene3D" id="2.40.30.170">
    <property type="match status" value="1"/>
</dbReference>
<organism evidence="5 6">
    <name type="scientific">Marinobacterium nitratireducens</name>
    <dbReference type="NCBI Taxonomy" id="518897"/>
    <lineage>
        <taxon>Bacteria</taxon>
        <taxon>Pseudomonadati</taxon>
        <taxon>Pseudomonadota</taxon>
        <taxon>Gammaproteobacteria</taxon>
        <taxon>Oceanospirillales</taxon>
        <taxon>Oceanospirillaceae</taxon>
        <taxon>Marinobacterium</taxon>
    </lineage>
</organism>
<dbReference type="PANTHER" id="PTHR30469">
    <property type="entry name" value="MULTIDRUG RESISTANCE PROTEIN MDTA"/>
    <property type="match status" value="1"/>
</dbReference>
<dbReference type="GO" id="GO:0015562">
    <property type="term" value="F:efflux transmembrane transporter activity"/>
    <property type="evidence" value="ECO:0007669"/>
    <property type="project" value="TreeGrafter"/>
</dbReference>
<feature type="signal peptide" evidence="3">
    <location>
        <begin position="1"/>
        <end position="21"/>
    </location>
</feature>
<comment type="similarity">
    <text evidence="1">Belongs to the membrane fusion protein (MFP) (TC 8.A.1) family.</text>
</comment>
<protein>
    <recommendedName>
        <fullName evidence="4">YknX-like barrel-sandwich hybrid domain-containing protein</fullName>
    </recommendedName>
</protein>
<keyword evidence="3" id="KW-0732">Signal</keyword>
<evidence type="ECO:0000256" key="2">
    <source>
        <dbReference type="SAM" id="Coils"/>
    </source>
</evidence>
<feature type="domain" description="YknX-like barrel-sandwich hybrid" evidence="4">
    <location>
        <begin position="38"/>
        <end position="185"/>
    </location>
</feature>
<dbReference type="Gene3D" id="2.40.50.100">
    <property type="match status" value="1"/>
</dbReference>
<dbReference type="Gene3D" id="1.10.287.470">
    <property type="entry name" value="Helix hairpin bin"/>
    <property type="match status" value="1"/>
</dbReference>
<name>A0A918DWZ8_9GAMM</name>
<keyword evidence="6" id="KW-1185">Reference proteome</keyword>
<accession>A0A918DWZ8</accession>
<keyword evidence="2" id="KW-0175">Coiled coil</keyword>
<dbReference type="Proteomes" id="UP000599578">
    <property type="component" value="Unassembled WGS sequence"/>
</dbReference>
<dbReference type="SUPFAM" id="SSF111369">
    <property type="entry name" value="HlyD-like secretion proteins"/>
    <property type="match status" value="1"/>
</dbReference>
<dbReference type="Pfam" id="PF25984">
    <property type="entry name" value="BSH_YknX"/>
    <property type="match status" value="1"/>
</dbReference>